<keyword evidence="3" id="KW-0413">Isomerase</keyword>
<dbReference type="CDD" id="cd06558">
    <property type="entry name" value="crotonase-like"/>
    <property type="match status" value="1"/>
</dbReference>
<dbReference type="InParanoid" id="G3JTX0"/>
<dbReference type="eggNOG" id="KOG1680">
    <property type="taxonomic scope" value="Eukaryota"/>
</dbReference>
<dbReference type="Gene3D" id="3.90.226.10">
    <property type="entry name" value="2-enoyl-CoA Hydratase, Chain A, domain 1"/>
    <property type="match status" value="1"/>
</dbReference>
<dbReference type="SUPFAM" id="SSF52096">
    <property type="entry name" value="ClpP/crotonase"/>
    <property type="match status" value="1"/>
</dbReference>
<dbReference type="InterPro" id="IPR018376">
    <property type="entry name" value="Enoyl-CoA_hyd/isom_CS"/>
</dbReference>
<dbReference type="PROSITE" id="PS00166">
    <property type="entry name" value="ENOYL_COA_HYDRATASE"/>
    <property type="match status" value="1"/>
</dbReference>
<accession>G3JTX0</accession>
<gene>
    <name evidence="3" type="ORF">CCM_09260</name>
</gene>
<name>G3JTX0_CORMM</name>
<dbReference type="OMA" id="NNAYGVW"/>
<dbReference type="Gene3D" id="1.10.287.2460">
    <property type="match status" value="1"/>
</dbReference>
<dbReference type="Proteomes" id="UP000001610">
    <property type="component" value="Unassembled WGS sequence"/>
</dbReference>
<dbReference type="InterPro" id="IPR001753">
    <property type="entry name" value="Enoyl-CoA_hydra/iso"/>
</dbReference>
<reference evidence="3 4" key="1">
    <citation type="journal article" date="2011" name="Genome Biol.">
        <title>Genome sequence of the insect pathogenic fungus Cordyceps militaris, a valued traditional Chinese medicine.</title>
        <authorList>
            <person name="Zheng P."/>
            <person name="Xia Y."/>
            <person name="Xiao G."/>
            <person name="Xiong C."/>
            <person name="Hu X."/>
            <person name="Zhang S."/>
            <person name="Zheng H."/>
            <person name="Huang Y."/>
            <person name="Zhou Y."/>
            <person name="Wang S."/>
            <person name="Zhao G.P."/>
            <person name="Liu X."/>
            <person name="St Leger R.J."/>
            <person name="Wang C."/>
        </authorList>
    </citation>
    <scope>NUCLEOTIDE SEQUENCE [LARGE SCALE GENOMIC DNA]</scope>
    <source>
        <strain evidence="3 4">CM01</strain>
    </source>
</reference>
<dbReference type="HOGENOM" id="CLU_009834_7_4_1"/>
<dbReference type="STRING" id="983644.G3JTX0"/>
<comment type="similarity">
    <text evidence="1 2">Belongs to the enoyl-CoA hydratase/isomerase family.</text>
</comment>
<evidence type="ECO:0000313" key="4">
    <source>
        <dbReference type="Proteomes" id="UP000001610"/>
    </source>
</evidence>
<dbReference type="OrthoDB" id="2018133at2759"/>
<dbReference type="InterPro" id="IPR029045">
    <property type="entry name" value="ClpP/crotonase-like_dom_sf"/>
</dbReference>
<dbReference type="GeneID" id="18171263"/>
<dbReference type="KEGG" id="cmt:CCM_09260"/>
<dbReference type="EMBL" id="JH126406">
    <property type="protein sequence ID" value="EGX88124.1"/>
    <property type="molecule type" value="Genomic_DNA"/>
</dbReference>
<organism evidence="3 4">
    <name type="scientific">Cordyceps militaris (strain CM01)</name>
    <name type="common">Caterpillar fungus</name>
    <dbReference type="NCBI Taxonomy" id="983644"/>
    <lineage>
        <taxon>Eukaryota</taxon>
        <taxon>Fungi</taxon>
        <taxon>Dikarya</taxon>
        <taxon>Ascomycota</taxon>
        <taxon>Pezizomycotina</taxon>
        <taxon>Sordariomycetes</taxon>
        <taxon>Hypocreomycetidae</taxon>
        <taxon>Hypocreales</taxon>
        <taxon>Cordycipitaceae</taxon>
        <taxon>Cordyceps</taxon>
    </lineage>
</organism>
<sequence length="271" mass="28447">MESNTVLYEPTDEGITTITINRPSVRNAVNHATSLQLAAAFERFESDSTQKVCILTGAGTDFCAGYDLHEVARSSTDGPLAARPVDALNGGAPGPMGPSRMQLSKPVIAAVSGHAVAGGLELALLADLRVADATAVFGVFCRRFGVPLIDGGTVRLARVVGHGRALDMILTGRAVAAPEALAWGLANRVVDEGALEAARALARELLGFPQLCMRADLASARYAAYEARGIQDALRFEFENGARVVALESVQGAQRFDKGVGRGGKFDKAKL</sequence>
<dbReference type="RefSeq" id="XP_006674457.1">
    <property type="nucleotide sequence ID" value="XM_006674394.1"/>
</dbReference>
<proteinExistence type="inferred from homology"/>
<dbReference type="AlphaFoldDB" id="G3JTX0"/>
<keyword evidence="4" id="KW-1185">Reference proteome</keyword>
<protein>
    <submittedName>
        <fullName evidence="3">Enoyl-CoA hydratase/isomerase family protein</fullName>
    </submittedName>
</protein>
<dbReference type="Pfam" id="PF00378">
    <property type="entry name" value="ECH_1"/>
    <property type="match status" value="1"/>
</dbReference>
<evidence type="ECO:0000313" key="3">
    <source>
        <dbReference type="EMBL" id="EGX88124.1"/>
    </source>
</evidence>
<dbReference type="NCBIfam" id="NF006108">
    <property type="entry name" value="PRK08259.1"/>
    <property type="match status" value="1"/>
</dbReference>
<dbReference type="PANTHER" id="PTHR43802:SF1">
    <property type="entry name" value="IP11341P-RELATED"/>
    <property type="match status" value="1"/>
</dbReference>
<evidence type="ECO:0000256" key="2">
    <source>
        <dbReference type="RuleBase" id="RU003707"/>
    </source>
</evidence>
<evidence type="ECO:0000256" key="1">
    <source>
        <dbReference type="ARBA" id="ARBA00005254"/>
    </source>
</evidence>
<dbReference type="VEuPathDB" id="FungiDB:CCM_09260"/>
<dbReference type="PANTHER" id="PTHR43802">
    <property type="entry name" value="ENOYL-COA HYDRATASE"/>
    <property type="match status" value="1"/>
</dbReference>
<dbReference type="GO" id="GO:0016853">
    <property type="term" value="F:isomerase activity"/>
    <property type="evidence" value="ECO:0007669"/>
    <property type="project" value="UniProtKB-KW"/>
</dbReference>